<evidence type="ECO:0000313" key="3">
    <source>
        <dbReference type="Proteomes" id="UP000324222"/>
    </source>
</evidence>
<proteinExistence type="predicted"/>
<feature type="region of interest" description="Disordered" evidence="1">
    <location>
        <begin position="1"/>
        <end position="27"/>
    </location>
</feature>
<evidence type="ECO:0000256" key="1">
    <source>
        <dbReference type="SAM" id="MobiDB-lite"/>
    </source>
</evidence>
<comment type="caution">
    <text evidence="2">The sequence shown here is derived from an EMBL/GenBank/DDBJ whole genome shotgun (WGS) entry which is preliminary data.</text>
</comment>
<reference evidence="2 3" key="1">
    <citation type="submission" date="2019-05" db="EMBL/GenBank/DDBJ databases">
        <title>Another draft genome of Portunus trituberculatus and its Hox gene families provides insights of decapod evolution.</title>
        <authorList>
            <person name="Jeong J.-H."/>
            <person name="Song I."/>
            <person name="Kim S."/>
            <person name="Choi T."/>
            <person name="Kim D."/>
            <person name="Ryu S."/>
            <person name="Kim W."/>
        </authorList>
    </citation>
    <scope>NUCLEOTIDE SEQUENCE [LARGE SCALE GENOMIC DNA]</scope>
    <source>
        <tissue evidence="2">Muscle</tissue>
    </source>
</reference>
<keyword evidence="3" id="KW-1185">Reference proteome</keyword>
<dbReference type="AlphaFoldDB" id="A0A5B7I4K5"/>
<sequence>MQTHDIPSHTTHPANTHTPSPTYHKPTTLLELSSVPSFFLHNTSNTSNTSNLLQASHSSLRPDSHYWSPITSHPAPPHNISPPSSVLHQPLTYGRSNTALLT</sequence>
<accession>A0A5B7I4K5</accession>
<feature type="compositionally biased region" description="Low complexity" evidence="1">
    <location>
        <begin position="42"/>
        <end position="51"/>
    </location>
</feature>
<dbReference type="Proteomes" id="UP000324222">
    <property type="component" value="Unassembled WGS sequence"/>
</dbReference>
<feature type="region of interest" description="Disordered" evidence="1">
    <location>
        <begin position="41"/>
        <end position="102"/>
    </location>
</feature>
<feature type="compositionally biased region" description="Polar residues" evidence="1">
    <location>
        <begin position="52"/>
        <end position="61"/>
    </location>
</feature>
<name>A0A5B7I4K5_PORTR</name>
<evidence type="ECO:0000313" key="2">
    <source>
        <dbReference type="EMBL" id="MPC80291.1"/>
    </source>
</evidence>
<organism evidence="2 3">
    <name type="scientific">Portunus trituberculatus</name>
    <name type="common">Swimming crab</name>
    <name type="synonym">Neptunus trituberculatus</name>
    <dbReference type="NCBI Taxonomy" id="210409"/>
    <lineage>
        <taxon>Eukaryota</taxon>
        <taxon>Metazoa</taxon>
        <taxon>Ecdysozoa</taxon>
        <taxon>Arthropoda</taxon>
        <taxon>Crustacea</taxon>
        <taxon>Multicrustacea</taxon>
        <taxon>Malacostraca</taxon>
        <taxon>Eumalacostraca</taxon>
        <taxon>Eucarida</taxon>
        <taxon>Decapoda</taxon>
        <taxon>Pleocyemata</taxon>
        <taxon>Brachyura</taxon>
        <taxon>Eubrachyura</taxon>
        <taxon>Portunoidea</taxon>
        <taxon>Portunidae</taxon>
        <taxon>Portuninae</taxon>
        <taxon>Portunus</taxon>
    </lineage>
</organism>
<gene>
    <name evidence="2" type="ORF">E2C01_074868</name>
</gene>
<protein>
    <submittedName>
        <fullName evidence="2">Uncharacterized protein</fullName>
    </submittedName>
</protein>
<dbReference type="EMBL" id="VSRR010053626">
    <property type="protein sequence ID" value="MPC80291.1"/>
    <property type="molecule type" value="Genomic_DNA"/>
</dbReference>
<feature type="compositionally biased region" description="Polar residues" evidence="1">
    <location>
        <begin position="1"/>
        <end position="21"/>
    </location>
</feature>